<dbReference type="Gene3D" id="2.40.160.20">
    <property type="match status" value="1"/>
</dbReference>
<accession>A0A8H4TYR6</accession>
<evidence type="ECO:0000256" key="1">
    <source>
        <dbReference type="SAM" id="MobiDB-lite"/>
    </source>
</evidence>
<reference evidence="2" key="2">
    <citation type="submission" date="2020-05" db="EMBL/GenBank/DDBJ databases">
        <authorList>
            <person name="Kim H.-S."/>
            <person name="Proctor R.H."/>
            <person name="Brown D.W."/>
        </authorList>
    </citation>
    <scope>NUCLEOTIDE SEQUENCE</scope>
    <source>
        <strain evidence="2">NRRL 20472</strain>
    </source>
</reference>
<proteinExistence type="predicted"/>
<reference evidence="2" key="1">
    <citation type="journal article" date="2020" name="BMC Genomics">
        <title>Correction to: Identification and distribution of gene clusters required for synthesis of sphingolipid metabolism inhibitors in diverse species of the filamentous fungus Fusarium.</title>
        <authorList>
            <person name="Kim H.S."/>
            <person name="Lohmar J.M."/>
            <person name="Busman M."/>
            <person name="Brown D.W."/>
            <person name="Naumann T.A."/>
            <person name="Divon H.H."/>
            <person name="Lysoe E."/>
            <person name="Uhlig S."/>
            <person name="Proctor R.H."/>
        </authorList>
    </citation>
    <scope>NUCLEOTIDE SEQUENCE</scope>
    <source>
        <strain evidence="2">NRRL 20472</strain>
    </source>
</reference>
<organism evidence="2 3">
    <name type="scientific">Fusarium sarcochroum</name>
    <dbReference type="NCBI Taxonomy" id="1208366"/>
    <lineage>
        <taxon>Eukaryota</taxon>
        <taxon>Fungi</taxon>
        <taxon>Dikarya</taxon>
        <taxon>Ascomycota</taxon>
        <taxon>Pezizomycotina</taxon>
        <taxon>Sordariomycetes</taxon>
        <taxon>Hypocreomycetidae</taxon>
        <taxon>Hypocreales</taxon>
        <taxon>Nectriaceae</taxon>
        <taxon>Fusarium</taxon>
        <taxon>Fusarium lateritium species complex</taxon>
    </lineage>
</organism>
<name>A0A8H4TYR6_9HYPO</name>
<keyword evidence="3" id="KW-1185">Reference proteome</keyword>
<sequence>MSPDTQADGHVPSPGNAFSPSEADLPKMRMPHLEFIYRIVAEMEKSGVTEIKGVGGTAVTRVVLPIQGGTVNGPQIKGVIVEKSGADWAEVINPNKSFIRLNAMYTLRTDDGIHILVKAQGIYRTGPGVDESVGERETVTQDEMEYFTHITFEAPGESSYGWLNGVVAIGVMIMWQGKPVIDCYRLTNFPGRLAANL</sequence>
<gene>
    <name evidence="2" type="ORF">FSARC_5908</name>
</gene>
<dbReference type="OrthoDB" id="2544694at2759"/>
<dbReference type="Proteomes" id="UP000622797">
    <property type="component" value="Unassembled WGS sequence"/>
</dbReference>
<evidence type="ECO:0000313" key="3">
    <source>
        <dbReference type="Proteomes" id="UP000622797"/>
    </source>
</evidence>
<feature type="region of interest" description="Disordered" evidence="1">
    <location>
        <begin position="1"/>
        <end position="24"/>
    </location>
</feature>
<dbReference type="PANTHER" id="PTHR37315">
    <property type="entry name" value="UPF0311 PROTEIN BLR7842"/>
    <property type="match status" value="1"/>
</dbReference>
<dbReference type="Pfam" id="PF11578">
    <property type="entry name" value="DUF3237"/>
    <property type="match status" value="1"/>
</dbReference>
<dbReference type="PANTHER" id="PTHR37315:SF1">
    <property type="entry name" value="UPF0311 PROTEIN BLR7842"/>
    <property type="match status" value="1"/>
</dbReference>
<dbReference type="AlphaFoldDB" id="A0A8H4TYR6"/>
<comment type="caution">
    <text evidence="2">The sequence shown here is derived from an EMBL/GenBank/DDBJ whole genome shotgun (WGS) entry which is preliminary data.</text>
</comment>
<protein>
    <submittedName>
        <fullName evidence="2">Uncharacterized protein</fullName>
    </submittedName>
</protein>
<dbReference type="EMBL" id="JABEXW010000294">
    <property type="protein sequence ID" value="KAF4966399.1"/>
    <property type="molecule type" value="Genomic_DNA"/>
</dbReference>
<dbReference type="InterPro" id="IPR020915">
    <property type="entry name" value="UPF0311"/>
</dbReference>
<evidence type="ECO:0000313" key="2">
    <source>
        <dbReference type="EMBL" id="KAF4966399.1"/>
    </source>
</evidence>